<accession>A0ABT1QGI7</accession>
<dbReference type="InterPro" id="IPR029058">
    <property type="entry name" value="AB_hydrolase_fold"/>
</dbReference>
<protein>
    <submittedName>
        <fullName evidence="3">Alpha/beta hydrolase</fullName>
    </submittedName>
</protein>
<gene>
    <name evidence="3" type="ORF">NOF53_19700</name>
</gene>
<dbReference type="Pfam" id="PF07859">
    <property type="entry name" value="Abhydrolase_3"/>
    <property type="match status" value="1"/>
</dbReference>
<evidence type="ECO:0000256" key="1">
    <source>
        <dbReference type="ARBA" id="ARBA00022801"/>
    </source>
</evidence>
<dbReference type="RefSeq" id="WP_255971817.1">
    <property type="nucleotide sequence ID" value="NZ_JANFQF010000017.1"/>
</dbReference>
<feature type="domain" description="Alpha/beta hydrolase fold-3" evidence="2">
    <location>
        <begin position="96"/>
        <end position="314"/>
    </location>
</feature>
<dbReference type="Gene3D" id="3.40.50.1820">
    <property type="entry name" value="alpha/beta hydrolase"/>
    <property type="match status" value="1"/>
</dbReference>
<reference evidence="3 4" key="1">
    <citation type="submission" date="2022-07" db="EMBL/GenBank/DDBJ databases">
        <title>Degradation activity of malathion, p-nitrophenol and potential low-temperature adaptation strategy of Rhodococcus sp. FXJ9.536.</title>
        <authorList>
            <person name="Huang J."/>
            <person name="Huang Y."/>
        </authorList>
    </citation>
    <scope>NUCLEOTIDE SEQUENCE [LARGE SCALE GENOMIC DNA]</scope>
    <source>
        <strain evidence="3 4">FXJ9.536</strain>
    </source>
</reference>
<keyword evidence="1 3" id="KW-0378">Hydrolase</keyword>
<dbReference type="PANTHER" id="PTHR48081:SF8">
    <property type="entry name" value="ALPHA_BETA HYDROLASE FOLD-3 DOMAIN-CONTAINING PROTEIN-RELATED"/>
    <property type="match status" value="1"/>
</dbReference>
<dbReference type="InterPro" id="IPR050300">
    <property type="entry name" value="GDXG_lipolytic_enzyme"/>
</dbReference>
<sequence length="343" mass="37213">MSGSTPTLIPSDRIDPEVKNGLDALLTATGPGGFRHYTLAQRRQMYADSNAAALAAQPIDSRITHSDELIPGYRGEPIRIRTYRPSVETEKLLPAILYIHGGGLNHGSIDTDERQAAPLVRDVIGGAIVISVDYRLAPEHPHPTPVEDCYAALTWLWDNVSALGADRERIVVYGGSAGGGLAAGVTLLARDRQGPAIAYQVLLYPMLDDRNETPSSREITDVGIWDRDLNLEAWRYLLHGTKETPSNRPGTAVDADVSAYAAPARAADLTQLPPTYLDVGELDLFRDEDIAYANRLMTAGVPVELHVYPGGIHASELLAPNAALSQRITAYRRDALNRALAPR</sequence>
<dbReference type="InterPro" id="IPR013094">
    <property type="entry name" value="AB_hydrolase_3"/>
</dbReference>
<proteinExistence type="predicted"/>
<dbReference type="Proteomes" id="UP001524501">
    <property type="component" value="Unassembled WGS sequence"/>
</dbReference>
<dbReference type="PANTHER" id="PTHR48081">
    <property type="entry name" value="AB HYDROLASE SUPERFAMILY PROTEIN C4A8.06C"/>
    <property type="match status" value="1"/>
</dbReference>
<keyword evidence="4" id="KW-1185">Reference proteome</keyword>
<comment type="caution">
    <text evidence="3">The sequence shown here is derived from an EMBL/GenBank/DDBJ whole genome shotgun (WGS) entry which is preliminary data.</text>
</comment>
<evidence type="ECO:0000313" key="3">
    <source>
        <dbReference type="EMBL" id="MCQ4121361.1"/>
    </source>
</evidence>
<dbReference type="SUPFAM" id="SSF53474">
    <property type="entry name" value="alpha/beta-Hydrolases"/>
    <property type="match status" value="1"/>
</dbReference>
<evidence type="ECO:0000313" key="4">
    <source>
        <dbReference type="Proteomes" id="UP001524501"/>
    </source>
</evidence>
<dbReference type="GO" id="GO:0016787">
    <property type="term" value="F:hydrolase activity"/>
    <property type="evidence" value="ECO:0007669"/>
    <property type="project" value="UniProtKB-KW"/>
</dbReference>
<organism evidence="3 4">
    <name type="scientific">Rhodococcus tibetensis</name>
    <dbReference type="NCBI Taxonomy" id="2965064"/>
    <lineage>
        <taxon>Bacteria</taxon>
        <taxon>Bacillati</taxon>
        <taxon>Actinomycetota</taxon>
        <taxon>Actinomycetes</taxon>
        <taxon>Mycobacteriales</taxon>
        <taxon>Nocardiaceae</taxon>
        <taxon>Rhodococcus</taxon>
    </lineage>
</organism>
<evidence type="ECO:0000259" key="2">
    <source>
        <dbReference type="Pfam" id="PF07859"/>
    </source>
</evidence>
<name>A0ABT1QGI7_9NOCA</name>
<dbReference type="EMBL" id="JANFQF010000017">
    <property type="protein sequence ID" value="MCQ4121361.1"/>
    <property type="molecule type" value="Genomic_DNA"/>
</dbReference>